<protein>
    <submittedName>
        <fullName evidence="2">Uncharacterized protein</fullName>
    </submittedName>
</protein>
<evidence type="ECO:0000256" key="1">
    <source>
        <dbReference type="SAM" id="Phobius"/>
    </source>
</evidence>
<feature type="transmembrane region" description="Helical" evidence="1">
    <location>
        <begin position="170"/>
        <end position="192"/>
    </location>
</feature>
<keyword evidence="1" id="KW-1133">Transmembrane helix</keyword>
<gene>
    <name evidence="2" type="ORF">KFK09_014226</name>
</gene>
<sequence length="193" mass="21531">MRKKTIQSISQRCGVEASALHCCNTVSIPAEAFCSLSFSVEANGFAALSMRVRGQKMENLQAFGIHLHMKGGLVGGQQTWLLMVITNISNQVSIIEFTLFLVRATFLDAKLSNDFWDIYLCDAGLVALQCWEKYNTMAQDLWHCGGPQFKIFAYFLHKNSIKENFITIDISWTVLISLITSLASCLLSAHLAQ</sequence>
<organism evidence="2 3">
    <name type="scientific">Dendrobium nobile</name>
    <name type="common">Orchid</name>
    <dbReference type="NCBI Taxonomy" id="94219"/>
    <lineage>
        <taxon>Eukaryota</taxon>
        <taxon>Viridiplantae</taxon>
        <taxon>Streptophyta</taxon>
        <taxon>Embryophyta</taxon>
        <taxon>Tracheophyta</taxon>
        <taxon>Spermatophyta</taxon>
        <taxon>Magnoliopsida</taxon>
        <taxon>Liliopsida</taxon>
        <taxon>Asparagales</taxon>
        <taxon>Orchidaceae</taxon>
        <taxon>Epidendroideae</taxon>
        <taxon>Malaxideae</taxon>
        <taxon>Dendrobiinae</taxon>
        <taxon>Dendrobium</taxon>
    </lineage>
</organism>
<keyword evidence="1" id="KW-0812">Transmembrane</keyword>
<accession>A0A8T3BBZ3</accession>
<keyword evidence="3" id="KW-1185">Reference proteome</keyword>
<keyword evidence="1" id="KW-0472">Membrane</keyword>
<evidence type="ECO:0000313" key="3">
    <source>
        <dbReference type="Proteomes" id="UP000829196"/>
    </source>
</evidence>
<evidence type="ECO:0000313" key="2">
    <source>
        <dbReference type="EMBL" id="KAI0508092.1"/>
    </source>
</evidence>
<reference evidence="2" key="1">
    <citation type="journal article" date="2022" name="Front. Genet.">
        <title>Chromosome-Scale Assembly of the Dendrobium nobile Genome Provides Insights Into the Molecular Mechanism of the Biosynthesis of the Medicinal Active Ingredient of Dendrobium.</title>
        <authorList>
            <person name="Xu Q."/>
            <person name="Niu S.-C."/>
            <person name="Li K.-L."/>
            <person name="Zheng P.-J."/>
            <person name="Zhang X.-J."/>
            <person name="Jia Y."/>
            <person name="Liu Y."/>
            <person name="Niu Y.-X."/>
            <person name="Yu L.-H."/>
            <person name="Chen D.-F."/>
            <person name="Zhang G.-Q."/>
        </authorList>
    </citation>
    <scope>NUCLEOTIDE SEQUENCE</scope>
    <source>
        <tissue evidence="2">Leaf</tissue>
    </source>
</reference>
<dbReference type="EMBL" id="JAGYWB010000010">
    <property type="protein sequence ID" value="KAI0508092.1"/>
    <property type="molecule type" value="Genomic_DNA"/>
</dbReference>
<name>A0A8T3BBZ3_DENNO</name>
<proteinExistence type="predicted"/>
<dbReference type="Proteomes" id="UP000829196">
    <property type="component" value="Unassembled WGS sequence"/>
</dbReference>
<comment type="caution">
    <text evidence="2">The sequence shown here is derived from an EMBL/GenBank/DDBJ whole genome shotgun (WGS) entry which is preliminary data.</text>
</comment>
<dbReference type="AlphaFoldDB" id="A0A8T3BBZ3"/>